<dbReference type="InterPro" id="IPR045150">
    <property type="entry name" value="CYB561D1/2"/>
</dbReference>
<evidence type="ECO:0000259" key="13">
    <source>
        <dbReference type="PROSITE" id="PS50939"/>
    </source>
</evidence>
<dbReference type="EMBL" id="PJQL01001227">
    <property type="protein sequence ID" value="RCH89792.1"/>
    <property type="molecule type" value="Genomic_DNA"/>
</dbReference>
<dbReference type="GO" id="GO:0016020">
    <property type="term" value="C:membrane"/>
    <property type="evidence" value="ECO:0007669"/>
    <property type="project" value="UniProtKB-SubCell"/>
</dbReference>
<accession>A0A367JIJ7</accession>
<feature type="transmembrane region" description="Helical" evidence="11">
    <location>
        <begin position="50"/>
        <end position="70"/>
    </location>
</feature>
<keyword evidence="3" id="KW-0813">Transport</keyword>
<evidence type="ECO:0000256" key="4">
    <source>
        <dbReference type="ARBA" id="ARBA00022617"/>
    </source>
</evidence>
<feature type="transmembrane region" description="Helical" evidence="11">
    <location>
        <begin position="21"/>
        <end position="44"/>
    </location>
</feature>
<evidence type="ECO:0000256" key="6">
    <source>
        <dbReference type="ARBA" id="ARBA00022723"/>
    </source>
</evidence>
<name>A0A367JIJ7_RHIAZ</name>
<dbReference type="PROSITE" id="PS50939">
    <property type="entry name" value="CYTOCHROME_B561"/>
    <property type="match status" value="1"/>
</dbReference>
<keyword evidence="8 11" id="KW-1133">Transmembrane helix</keyword>
<dbReference type="GO" id="GO:0051087">
    <property type="term" value="F:protein-folding chaperone binding"/>
    <property type="evidence" value="ECO:0007669"/>
    <property type="project" value="InterPro"/>
</dbReference>
<dbReference type="CDD" id="cd08761">
    <property type="entry name" value="Cyt_b561_CYB561D2_like"/>
    <property type="match status" value="1"/>
</dbReference>
<keyword evidence="9" id="KW-0408">Iron</keyword>
<evidence type="ECO:0000256" key="8">
    <source>
        <dbReference type="ARBA" id="ARBA00022989"/>
    </source>
</evidence>
<dbReference type="SUPFAM" id="SSF54236">
    <property type="entry name" value="Ubiquitin-like"/>
    <property type="match status" value="1"/>
</dbReference>
<dbReference type="GO" id="GO:0140575">
    <property type="term" value="F:transmembrane monodehydroascorbate reductase activity"/>
    <property type="evidence" value="ECO:0007669"/>
    <property type="project" value="InterPro"/>
</dbReference>
<comment type="caution">
    <text evidence="15">The sequence shown here is derived from an EMBL/GenBank/DDBJ whole genome shotgun (WGS) entry which is preliminary data.</text>
</comment>
<keyword evidence="6" id="KW-0479">Metal-binding</keyword>
<feature type="transmembrane region" description="Helical" evidence="11">
    <location>
        <begin position="163"/>
        <end position="182"/>
    </location>
</feature>
<dbReference type="Pfam" id="PF00240">
    <property type="entry name" value="ubiquitin"/>
    <property type="match status" value="1"/>
</dbReference>
<dbReference type="InterPro" id="IPR036533">
    <property type="entry name" value="BAG_dom_sf"/>
</dbReference>
<sequence length="492" mass="56574">MVTERTPLIAIYGGSRRWDKYAHGSIIFGLVLFIALIGLVLVRIPFNVFTFHPIFMTLFIVLLTEGIALLQPTSTSEEKRKGLYYHALIQSTSYLSAIIGFSFIFYNKVISNKSHFESLHGKLGLFVFVYLFIQLLFGITIALTPTLYGSIDKAKSLWKHHRILGYVLLLLVWFTSQLGVRADYMYNNLYDTNLIYLHWLSLIFVITGLVYRIRTRKWGVKCTNLNYPKAMVNTTTGTASRDYICLHAWNRDVAAVLNFRHILYGLRENQKKKKRPGRFCIKSFFGYRKVSKKERNTTIQLLWNKHKYQLNFKEFQHGFDEATVRDLKEKCKQVTNVPIASMKLQVSGANIKDDTATLTSVGVCRNSTVVLNGEQVDETEAKQVVSGNPEEYALVQRISKIVDTITAETEREITEFEQLAQVKELSDDEKKKLQDKGIYLSEKMMQCLISLDAVECPMGFETARQRRREGVRYSQKLLGRVDKAKAVMNTNK</sequence>
<dbReference type="InterPro" id="IPR029071">
    <property type="entry name" value="Ubiquitin-like_domsf"/>
</dbReference>
<dbReference type="Gene3D" id="1.20.120.1770">
    <property type="match status" value="1"/>
</dbReference>
<organism evidence="15 16">
    <name type="scientific">Rhizopus azygosporus</name>
    <name type="common">Rhizopus microsporus var. azygosporus</name>
    <dbReference type="NCBI Taxonomy" id="86630"/>
    <lineage>
        <taxon>Eukaryota</taxon>
        <taxon>Fungi</taxon>
        <taxon>Fungi incertae sedis</taxon>
        <taxon>Mucoromycota</taxon>
        <taxon>Mucoromycotina</taxon>
        <taxon>Mucoromycetes</taxon>
        <taxon>Mucorales</taxon>
        <taxon>Mucorineae</taxon>
        <taxon>Rhizopodaceae</taxon>
        <taxon>Rhizopus</taxon>
    </lineage>
</organism>
<dbReference type="SMART" id="SM00665">
    <property type="entry name" value="B561"/>
    <property type="match status" value="1"/>
</dbReference>
<evidence type="ECO:0000256" key="7">
    <source>
        <dbReference type="ARBA" id="ARBA00022982"/>
    </source>
</evidence>
<evidence type="ECO:0000256" key="9">
    <source>
        <dbReference type="ARBA" id="ARBA00023004"/>
    </source>
</evidence>
<keyword evidence="7" id="KW-0249">Electron transport</keyword>
<evidence type="ECO:0000313" key="15">
    <source>
        <dbReference type="EMBL" id="RCH89792.1"/>
    </source>
</evidence>
<evidence type="ECO:0008006" key="17">
    <source>
        <dbReference type="Google" id="ProtNLM"/>
    </source>
</evidence>
<dbReference type="PANTHER" id="PTHR15422:SF45">
    <property type="entry name" value="CYTOCHROME B561 DOMAIN-CONTAINING PROTEIN"/>
    <property type="match status" value="1"/>
</dbReference>
<dbReference type="InterPro" id="IPR000626">
    <property type="entry name" value="Ubiquitin-like_dom"/>
</dbReference>
<feature type="transmembrane region" description="Helical" evidence="11">
    <location>
        <begin position="194"/>
        <end position="211"/>
    </location>
</feature>
<dbReference type="InterPro" id="IPR003103">
    <property type="entry name" value="BAG_domain"/>
</dbReference>
<reference evidence="15 16" key="1">
    <citation type="journal article" date="2018" name="G3 (Bethesda)">
        <title>Phylogenetic and Phylogenomic Definition of Rhizopus Species.</title>
        <authorList>
            <person name="Gryganskyi A.P."/>
            <person name="Golan J."/>
            <person name="Dolatabadi S."/>
            <person name="Mondo S."/>
            <person name="Robb S."/>
            <person name="Idnurm A."/>
            <person name="Muszewska A."/>
            <person name="Steczkiewicz K."/>
            <person name="Masonjones S."/>
            <person name="Liao H.L."/>
            <person name="Gajdeczka M.T."/>
            <person name="Anike F."/>
            <person name="Vuek A."/>
            <person name="Anishchenko I.M."/>
            <person name="Voigt K."/>
            <person name="de Hoog G.S."/>
            <person name="Smith M.E."/>
            <person name="Heitman J."/>
            <person name="Vilgalys R."/>
            <person name="Stajich J.E."/>
        </authorList>
    </citation>
    <scope>NUCLEOTIDE SEQUENCE [LARGE SCALE GENOMIC DNA]</scope>
    <source>
        <strain evidence="15 16">CBS 357.93</strain>
    </source>
</reference>
<feature type="domain" description="Ubiquitin-like" evidence="12">
    <location>
        <begin position="321"/>
        <end position="378"/>
    </location>
</feature>
<feature type="transmembrane region" description="Helical" evidence="11">
    <location>
        <begin position="125"/>
        <end position="151"/>
    </location>
</feature>
<keyword evidence="4" id="KW-0349">Heme</keyword>
<evidence type="ECO:0000256" key="2">
    <source>
        <dbReference type="ARBA" id="ARBA00004141"/>
    </source>
</evidence>
<dbReference type="Proteomes" id="UP000252139">
    <property type="component" value="Unassembled WGS sequence"/>
</dbReference>
<keyword evidence="16" id="KW-1185">Reference proteome</keyword>
<keyword evidence="5 11" id="KW-0812">Transmembrane</keyword>
<evidence type="ECO:0000259" key="14">
    <source>
        <dbReference type="PROSITE" id="PS51035"/>
    </source>
</evidence>
<dbReference type="AlphaFoldDB" id="A0A367JIJ7"/>
<dbReference type="Gene3D" id="1.20.58.120">
    <property type="entry name" value="BAG domain"/>
    <property type="match status" value="1"/>
</dbReference>
<dbReference type="Pfam" id="PF03188">
    <property type="entry name" value="Cytochrom_B561"/>
    <property type="match status" value="1"/>
</dbReference>
<dbReference type="PROSITE" id="PS50053">
    <property type="entry name" value="UBIQUITIN_2"/>
    <property type="match status" value="1"/>
</dbReference>
<evidence type="ECO:0000256" key="10">
    <source>
        <dbReference type="ARBA" id="ARBA00023136"/>
    </source>
</evidence>
<proteinExistence type="predicted"/>
<dbReference type="GO" id="GO:0046872">
    <property type="term" value="F:metal ion binding"/>
    <property type="evidence" value="ECO:0007669"/>
    <property type="project" value="UniProtKB-KW"/>
</dbReference>
<dbReference type="PROSITE" id="PS51035">
    <property type="entry name" value="BAG"/>
    <property type="match status" value="1"/>
</dbReference>
<dbReference type="InterPro" id="IPR006593">
    <property type="entry name" value="Cyt_b561/ferric_Rdtase_TM"/>
</dbReference>
<evidence type="ECO:0000313" key="16">
    <source>
        <dbReference type="Proteomes" id="UP000252139"/>
    </source>
</evidence>
<dbReference type="OrthoDB" id="432881at2759"/>
<evidence type="ECO:0000256" key="11">
    <source>
        <dbReference type="SAM" id="Phobius"/>
    </source>
</evidence>
<evidence type="ECO:0000256" key="3">
    <source>
        <dbReference type="ARBA" id="ARBA00022448"/>
    </source>
</evidence>
<comment type="subcellular location">
    <subcellularLocation>
        <location evidence="2">Membrane</location>
        <topology evidence="2">Multi-pass membrane protein</topology>
    </subcellularLocation>
</comment>
<dbReference type="Pfam" id="PF02179">
    <property type="entry name" value="BAG"/>
    <property type="match status" value="1"/>
</dbReference>
<evidence type="ECO:0000259" key="12">
    <source>
        <dbReference type="PROSITE" id="PS50053"/>
    </source>
</evidence>
<gene>
    <name evidence="15" type="ORF">CU097_011205</name>
</gene>
<comment type="cofactor">
    <cofactor evidence="1">
        <name>heme b</name>
        <dbReference type="ChEBI" id="CHEBI:60344"/>
    </cofactor>
</comment>
<dbReference type="PANTHER" id="PTHR15422">
    <property type="entry name" value="OS05G0565100 PROTEIN"/>
    <property type="match status" value="1"/>
</dbReference>
<evidence type="ECO:0000256" key="1">
    <source>
        <dbReference type="ARBA" id="ARBA00001970"/>
    </source>
</evidence>
<feature type="domain" description="Cytochrome b561" evidence="13">
    <location>
        <begin position="17"/>
        <end position="216"/>
    </location>
</feature>
<feature type="transmembrane region" description="Helical" evidence="11">
    <location>
        <begin position="82"/>
        <end position="105"/>
    </location>
</feature>
<feature type="domain" description="BAG" evidence="14">
    <location>
        <begin position="401"/>
        <end position="485"/>
    </location>
</feature>
<dbReference type="SUPFAM" id="SSF63491">
    <property type="entry name" value="BAG domain"/>
    <property type="match status" value="1"/>
</dbReference>
<dbReference type="Gene3D" id="3.10.20.90">
    <property type="entry name" value="Phosphatidylinositol 3-kinase Catalytic Subunit, Chain A, domain 1"/>
    <property type="match status" value="1"/>
</dbReference>
<evidence type="ECO:0000256" key="5">
    <source>
        <dbReference type="ARBA" id="ARBA00022692"/>
    </source>
</evidence>
<keyword evidence="10 11" id="KW-0472">Membrane</keyword>
<protein>
    <recommendedName>
        <fullName evidence="17">Cytochrome b561 domain-containing protein</fullName>
    </recommendedName>
</protein>